<keyword evidence="3" id="KW-1185">Reference proteome</keyword>
<organism evidence="2 3">
    <name type="scientific">Apiospora saccharicola</name>
    <dbReference type="NCBI Taxonomy" id="335842"/>
    <lineage>
        <taxon>Eukaryota</taxon>
        <taxon>Fungi</taxon>
        <taxon>Dikarya</taxon>
        <taxon>Ascomycota</taxon>
        <taxon>Pezizomycotina</taxon>
        <taxon>Sordariomycetes</taxon>
        <taxon>Xylariomycetidae</taxon>
        <taxon>Amphisphaeriales</taxon>
        <taxon>Apiosporaceae</taxon>
        <taxon>Apiospora</taxon>
    </lineage>
</organism>
<sequence>MRSGRDGLARGHVDYGAAADISTSMSPQAYMLDVLEFHGCNYSFGEEKSPLRVHPKHSIVVILGYLINGVLSLGKDHVARQVRRDGGDVLGGAVHEDGGGDAEGDGERPHLRARHEARVMADTMFMPPHRWYCGVYCRFQAF</sequence>
<comment type="caution">
    <text evidence="2">The sequence shown here is derived from an EMBL/GenBank/DDBJ whole genome shotgun (WGS) entry which is preliminary data.</text>
</comment>
<evidence type="ECO:0000313" key="2">
    <source>
        <dbReference type="EMBL" id="KAK8053518.1"/>
    </source>
</evidence>
<evidence type="ECO:0000256" key="1">
    <source>
        <dbReference type="SAM" id="MobiDB-lite"/>
    </source>
</evidence>
<feature type="region of interest" description="Disordered" evidence="1">
    <location>
        <begin position="89"/>
        <end position="110"/>
    </location>
</feature>
<proteinExistence type="predicted"/>
<reference evidence="2 3" key="1">
    <citation type="submission" date="2023-01" db="EMBL/GenBank/DDBJ databases">
        <title>Analysis of 21 Apiospora genomes using comparative genomics revels a genus with tremendous synthesis potential of carbohydrate active enzymes and secondary metabolites.</title>
        <authorList>
            <person name="Sorensen T."/>
        </authorList>
    </citation>
    <scope>NUCLEOTIDE SEQUENCE [LARGE SCALE GENOMIC DNA]</scope>
    <source>
        <strain evidence="2 3">CBS 83171</strain>
    </source>
</reference>
<protein>
    <submittedName>
        <fullName evidence="2">Uncharacterized protein</fullName>
    </submittedName>
</protein>
<dbReference type="Proteomes" id="UP001446871">
    <property type="component" value="Unassembled WGS sequence"/>
</dbReference>
<dbReference type="EMBL" id="JAQQWM010000008">
    <property type="protein sequence ID" value="KAK8053518.1"/>
    <property type="molecule type" value="Genomic_DNA"/>
</dbReference>
<accession>A0ABR1U3N9</accession>
<gene>
    <name evidence="2" type="ORF">PG996_012819</name>
</gene>
<name>A0ABR1U3N9_9PEZI</name>
<evidence type="ECO:0000313" key="3">
    <source>
        <dbReference type="Proteomes" id="UP001446871"/>
    </source>
</evidence>